<keyword evidence="2" id="KW-1185">Reference proteome</keyword>
<sequence>MPPSHHKELANFLKENTEGNPSVTAYRDNNGNRPIPIGQFGGDFFSTIGAFDMGLSLPEGNFEFAVSGTNEWLPNSLASSIYWLTERTCDEWPLVCEDVVKVNAKSTYRHMAYVPSPFTFKLSTGQMVKWLLGMPITDTEISFSEQAVLDKARKTYSGWLFCESA</sequence>
<proteinExistence type="predicted"/>
<dbReference type="KEGG" id="plei:Q9312_15285"/>
<dbReference type="EMBL" id="CP133548">
    <property type="protein sequence ID" value="WMS86583.1"/>
    <property type="molecule type" value="Genomic_DNA"/>
</dbReference>
<evidence type="ECO:0000313" key="1">
    <source>
        <dbReference type="EMBL" id="WMS86583.1"/>
    </source>
</evidence>
<reference evidence="1 2" key="1">
    <citation type="submission" date="2023-08" db="EMBL/GenBank/DDBJ databases">
        <title>Pleionea litopenaei sp. nov., isolated from stomach of juvenile Litopenaeus vannamei.</title>
        <authorList>
            <person name="Rho A.M."/>
            <person name="Hwang C.Y."/>
        </authorList>
    </citation>
    <scope>NUCLEOTIDE SEQUENCE [LARGE SCALE GENOMIC DNA]</scope>
    <source>
        <strain evidence="1 2">HL-JVS1</strain>
    </source>
</reference>
<accession>A0AA51RS03</accession>
<protein>
    <submittedName>
        <fullName evidence="1">Uncharacterized protein</fullName>
    </submittedName>
</protein>
<evidence type="ECO:0000313" key="2">
    <source>
        <dbReference type="Proteomes" id="UP001239782"/>
    </source>
</evidence>
<dbReference type="Proteomes" id="UP001239782">
    <property type="component" value="Chromosome"/>
</dbReference>
<name>A0AA51RS03_9GAMM</name>
<gene>
    <name evidence="1" type="ORF">Q9312_15285</name>
</gene>
<dbReference type="RefSeq" id="WP_309201728.1">
    <property type="nucleotide sequence ID" value="NZ_CP133548.1"/>
</dbReference>
<organism evidence="1 2">
    <name type="scientific">Pleionea litopenaei</name>
    <dbReference type="NCBI Taxonomy" id="3070815"/>
    <lineage>
        <taxon>Bacteria</taxon>
        <taxon>Pseudomonadati</taxon>
        <taxon>Pseudomonadota</taxon>
        <taxon>Gammaproteobacteria</taxon>
        <taxon>Oceanospirillales</taxon>
        <taxon>Pleioneaceae</taxon>
        <taxon>Pleionea</taxon>
    </lineage>
</organism>
<dbReference type="AlphaFoldDB" id="A0AA51RS03"/>